<keyword evidence="4" id="KW-1185">Reference proteome</keyword>
<dbReference type="PANTHER" id="PTHR33375:SF1">
    <property type="entry name" value="CHROMOSOME-PARTITIONING PROTEIN PARB-RELATED"/>
    <property type="match status" value="1"/>
</dbReference>
<dbReference type="CDD" id="cd16403">
    <property type="entry name" value="ParB_N_like_MT"/>
    <property type="match status" value="1"/>
</dbReference>
<dbReference type="GO" id="GO:0005694">
    <property type="term" value="C:chromosome"/>
    <property type="evidence" value="ECO:0007669"/>
    <property type="project" value="TreeGrafter"/>
</dbReference>
<sequence length="254" mass="27374">MRTDHRLRYAAVEIVGVRTLTGFDRNARTHSPEQVAQLAAAIDRFGFTQPLLVDERDVIIAGHGRLAAAKSLGMQDVPVIRVTGLTDAERGALVLADNRIALNAGWDEKLLAEELRSLQDAIGTGDLDLGDAGLEALGFGEAELREYEELLAPPPEKEPVREVMLGEEPHVWRTAPPPWRWSGPSSGGAGRKRPSSRNPRPSFTPPGSARTRSTSPPAMPSPAAAPRRPSPSATKKPTGSIEPWRATSPTSPPR</sequence>
<evidence type="ECO:0000259" key="2">
    <source>
        <dbReference type="SMART" id="SM00470"/>
    </source>
</evidence>
<evidence type="ECO:0000313" key="4">
    <source>
        <dbReference type="Proteomes" id="UP000198704"/>
    </source>
</evidence>
<dbReference type="GO" id="GO:0045881">
    <property type="term" value="P:positive regulation of sporulation resulting in formation of a cellular spore"/>
    <property type="evidence" value="ECO:0007669"/>
    <property type="project" value="TreeGrafter"/>
</dbReference>
<dbReference type="InterPro" id="IPR050336">
    <property type="entry name" value="Chromosome_partition/occlusion"/>
</dbReference>
<dbReference type="EMBL" id="FNHS01000001">
    <property type="protein sequence ID" value="SDM31358.1"/>
    <property type="molecule type" value="Genomic_DNA"/>
</dbReference>
<dbReference type="SMART" id="SM00470">
    <property type="entry name" value="ParB"/>
    <property type="match status" value="1"/>
</dbReference>
<proteinExistence type="predicted"/>
<dbReference type="Proteomes" id="UP000198704">
    <property type="component" value="Unassembled WGS sequence"/>
</dbReference>
<evidence type="ECO:0000313" key="3">
    <source>
        <dbReference type="EMBL" id="SDM31358.1"/>
    </source>
</evidence>
<dbReference type="GO" id="GO:0007059">
    <property type="term" value="P:chromosome segregation"/>
    <property type="evidence" value="ECO:0007669"/>
    <property type="project" value="TreeGrafter"/>
</dbReference>
<dbReference type="STRING" id="582672.SAMN05216360_101522"/>
<dbReference type="Pfam" id="PF02195">
    <property type="entry name" value="ParB_N"/>
    <property type="match status" value="1"/>
</dbReference>
<dbReference type="Gene3D" id="3.90.1530.10">
    <property type="entry name" value="Conserved hypothetical protein from pyrococcus furiosus pfu- 392566-001, ParB domain"/>
    <property type="match status" value="1"/>
</dbReference>
<dbReference type="SUPFAM" id="SSF110849">
    <property type="entry name" value="ParB/Sulfiredoxin"/>
    <property type="match status" value="1"/>
</dbReference>
<dbReference type="PANTHER" id="PTHR33375">
    <property type="entry name" value="CHROMOSOME-PARTITIONING PROTEIN PARB-RELATED"/>
    <property type="match status" value="1"/>
</dbReference>
<name>A0A1G9S7A9_9HYPH</name>
<protein>
    <submittedName>
        <fullName evidence="3">ParB-like nuclease domain-containing protein</fullName>
    </submittedName>
</protein>
<accession>A0A1G9S7A9</accession>
<dbReference type="InterPro" id="IPR003115">
    <property type="entry name" value="ParB_N"/>
</dbReference>
<dbReference type="AlphaFoldDB" id="A0A1G9S7A9"/>
<evidence type="ECO:0000256" key="1">
    <source>
        <dbReference type="SAM" id="MobiDB-lite"/>
    </source>
</evidence>
<feature type="compositionally biased region" description="Low complexity" evidence="1">
    <location>
        <begin position="210"/>
        <end position="234"/>
    </location>
</feature>
<reference evidence="4" key="1">
    <citation type="submission" date="2016-10" db="EMBL/GenBank/DDBJ databases">
        <authorList>
            <person name="Varghese N."/>
            <person name="Submissions S."/>
        </authorList>
    </citation>
    <scope>NUCLEOTIDE SEQUENCE [LARGE SCALE GENOMIC DNA]</scope>
    <source>
        <strain evidence="4">BL47</strain>
    </source>
</reference>
<feature type="domain" description="ParB-like N-terminal" evidence="2">
    <location>
        <begin position="13"/>
        <end position="99"/>
    </location>
</feature>
<dbReference type="InterPro" id="IPR036086">
    <property type="entry name" value="ParB/Sulfiredoxin_sf"/>
</dbReference>
<feature type="region of interest" description="Disordered" evidence="1">
    <location>
        <begin position="172"/>
        <end position="254"/>
    </location>
</feature>
<gene>
    <name evidence="3" type="ORF">SAMN05216360_101522</name>
</gene>
<organism evidence="3 4">
    <name type="scientific">Methylobacterium phyllostachyos</name>
    <dbReference type="NCBI Taxonomy" id="582672"/>
    <lineage>
        <taxon>Bacteria</taxon>
        <taxon>Pseudomonadati</taxon>
        <taxon>Pseudomonadota</taxon>
        <taxon>Alphaproteobacteria</taxon>
        <taxon>Hyphomicrobiales</taxon>
        <taxon>Methylobacteriaceae</taxon>
        <taxon>Methylobacterium</taxon>
    </lineage>
</organism>